<dbReference type="AlphaFoldDB" id="A0A1Z2SK73"/>
<dbReference type="Proteomes" id="UP000196708">
    <property type="component" value="Chromosome 2"/>
</dbReference>
<evidence type="ECO:0000313" key="1">
    <source>
        <dbReference type="EMBL" id="ASA57594.1"/>
    </source>
</evidence>
<gene>
    <name evidence="1" type="ORF">BSQ33_17740</name>
</gene>
<dbReference type="EMBL" id="CP018836">
    <property type="protein sequence ID" value="ASA57594.1"/>
    <property type="molecule type" value="Genomic_DNA"/>
</dbReference>
<reference evidence="1 2" key="1">
    <citation type="submission" date="2016-12" db="EMBL/GenBank/DDBJ databases">
        <authorList>
            <person name="Song W.-J."/>
            <person name="Kurnit D.M."/>
        </authorList>
    </citation>
    <scope>NUCLEOTIDE SEQUENCE [LARGE SCALE GENOMIC DNA]</scope>
    <source>
        <strain evidence="1 2">ATCC 43942</strain>
    </source>
</reference>
<proteinExistence type="predicted"/>
<protein>
    <submittedName>
        <fullName evidence="1">Uncharacterized protein</fullName>
    </submittedName>
</protein>
<accession>A0A1Z2SK73</accession>
<sequence length="84" mass="9849">MVAKLSLGDCLRSFTVPHHDIEQNIDKTAPFITYFLPIYSSLFRFMPYPNQAEFNVMHLFFRPSILLSTQQNGEIKRSCFYVIN</sequence>
<name>A0A1Z2SK73_VIBGA</name>
<dbReference type="KEGG" id="vga:BSQ33_17740"/>
<evidence type="ECO:0000313" key="2">
    <source>
        <dbReference type="Proteomes" id="UP000196708"/>
    </source>
</evidence>
<organism evidence="1 2">
    <name type="scientific">Vibrio gazogenes</name>
    <dbReference type="NCBI Taxonomy" id="687"/>
    <lineage>
        <taxon>Bacteria</taxon>
        <taxon>Pseudomonadati</taxon>
        <taxon>Pseudomonadota</taxon>
        <taxon>Gammaproteobacteria</taxon>
        <taxon>Vibrionales</taxon>
        <taxon>Vibrionaceae</taxon>
        <taxon>Vibrio</taxon>
    </lineage>
</organism>